<feature type="transmembrane region" description="Helical" evidence="3">
    <location>
        <begin position="121"/>
        <end position="142"/>
    </location>
</feature>
<dbReference type="EMBL" id="RYFI01000014">
    <property type="protein sequence ID" value="RXF72060.1"/>
    <property type="molecule type" value="Genomic_DNA"/>
</dbReference>
<dbReference type="InterPro" id="IPR000160">
    <property type="entry name" value="GGDEF_dom"/>
</dbReference>
<dbReference type="GO" id="GO:0052621">
    <property type="term" value="F:diguanylate cyclase activity"/>
    <property type="evidence" value="ECO:0007669"/>
    <property type="project" value="UniProtKB-EC"/>
</dbReference>
<dbReference type="AlphaFoldDB" id="A0A4Q0MF18"/>
<comment type="catalytic activity">
    <reaction evidence="2">
        <text>2 GTP = 3',3'-c-di-GMP + 2 diphosphate</text>
        <dbReference type="Rhea" id="RHEA:24898"/>
        <dbReference type="ChEBI" id="CHEBI:33019"/>
        <dbReference type="ChEBI" id="CHEBI:37565"/>
        <dbReference type="ChEBI" id="CHEBI:58805"/>
        <dbReference type="EC" id="2.7.7.65"/>
    </reaction>
</comment>
<evidence type="ECO:0000313" key="5">
    <source>
        <dbReference type="EMBL" id="RXF72060.1"/>
    </source>
</evidence>
<gene>
    <name evidence="5" type="ORF">EK403_14700</name>
</gene>
<dbReference type="CDD" id="cd01949">
    <property type="entry name" value="GGDEF"/>
    <property type="match status" value="1"/>
</dbReference>
<dbReference type="InterPro" id="IPR043128">
    <property type="entry name" value="Rev_trsase/Diguanyl_cyclase"/>
</dbReference>
<accession>A0A4Q0MF18</accession>
<evidence type="ECO:0000259" key="4">
    <source>
        <dbReference type="PROSITE" id="PS50887"/>
    </source>
</evidence>
<dbReference type="PANTHER" id="PTHR45138:SF9">
    <property type="entry name" value="DIGUANYLATE CYCLASE DGCM-RELATED"/>
    <property type="match status" value="1"/>
</dbReference>
<comment type="caution">
    <text evidence="5">The sequence shown here is derived from an EMBL/GenBank/DDBJ whole genome shotgun (WGS) entry which is preliminary data.</text>
</comment>
<dbReference type="GO" id="GO:0043709">
    <property type="term" value="P:cell adhesion involved in single-species biofilm formation"/>
    <property type="evidence" value="ECO:0007669"/>
    <property type="project" value="TreeGrafter"/>
</dbReference>
<reference evidence="5 6" key="1">
    <citation type="submission" date="2018-12" db="EMBL/GenBank/DDBJ databases">
        <title>bacterium Hansschlegelia zhihuaiae S113.</title>
        <authorList>
            <person name="He J."/>
        </authorList>
    </citation>
    <scope>NUCLEOTIDE SEQUENCE [LARGE SCALE GENOMIC DNA]</scope>
    <source>
        <strain evidence="5 6">S 113</strain>
    </source>
</reference>
<dbReference type="Pfam" id="PF00990">
    <property type="entry name" value="GGDEF"/>
    <property type="match status" value="1"/>
</dbReference>
<feature type="transmembrane region" description="Helical" evidence="3">
    <location>
        <begin position="174"/>
        <end position="193"/>
    </location>
</feature>
<dbReference type="GO" id="GO:0005886">
    <property type="term" value="C:plasma membrane"/>
    <property type="evidence" value="ECO:0007669"/>
    <property type="project" value="TreeGrafter"/>
</dbReference>
<organism evidence="5 6">
    <name type="scientific">Hansschlegelia zhihuaiae</name>
    <dbReference type="NCBI Taxonomy" id="405005"/>
    <lineage>
        <taxon>Bacteria</taxon>
        <taxon>Pseudomonadati</taxon>
        <taxon>Pseudomonadota</taxon>
        <taxon>Alphaproteobacteria</taxon>
        <taxon>Hyphomicrobiales</taxon>
        <taxon>Methylopilaceae</taxon>
        <taxon>Hansschlegelia</taxon>
    </lineage>
</organism>
<dbReference type="OrthoDB" id="9759607at2"/>
<protein>
    <recommendedName>
        <fullName evidence="1">diguanylate cyclase</fullName>
        <ecNumber evidence="1">2.7.7.65</ecNumber>
    </recommendedName>
</protein>
<evidence type="ECO:0000256" key="1">
    <source>
        <dbReference type="ARBA" id="ARBA00012528"/>
    </source>
</evidence>
<dbReference type="PROSITE" id="PS50887">
    <property type="entry name" value="GGDEF"/>
    <property type="match status" value="1"/>
</dbReference>
<dbReference type="EC" id="2.7.7.65" evidence="1"/>
<dbReference type="InterPro" id="IPR029787">
    <property type="entry name" value="Nucleotide_cyclase"/>
</dbReference>
<proteinExistence type="predicted"/>
<dbReference type="Gene3D" id="3.30.70.270">
    <property type="match status" value="1"/>
</dbReference>
<feature type="transmembrane region" description="Helical" evidence="3">
    <location>
        <begin position="148"/>
        <end position="167"/>
    </location>
</feature>
<evidence type="ECO:0000256" key="3">
    <source>
        <dbReference type="SAM" id="Phobius"/>
    </source>
</evidence>
<sequence length="417" mass="44617">MAVFAALWSSADPAPERELPDRELADQIVALTKVRTRELRLPPEILSLYLHDTWRSRRKINQGWMIWAAAVNAACIVFDPFIAPPELVPYAVAARASVSVALVAAAFAMSFASRPGIEGKLTIAVCVFAYAIAGLSCLTAGPELLERYVIQAIFLGGTAVMASRIAWRDTVALTAVALLMQTIFLALPPASVLSTAEKLQAIVFFDIGLIGLALAKGITEQLHYRVFVLGMSDRLQLRAIAEINGRLHATARTDPLTGVANRRHFEEALEELRRLGGPVGLVMFDIDHFKLLNDALGHRAGDRCLTAVAGLLKSGLREGLDLLARIGGEEFVALLPGVSSAEALQVAERIRAAVEARALPNPGGIDGVVTVSAGVSALDADRLDRLLGRADAALYEAKSAGRNQVRLARSAPGRRAA</sequence>
<dbReference type="Proteomes" id="UP000289708">
    <property type="component" value="Unassembled WGS sequence"/>
</dbReference>
<dbReference type="RefSeq" id="WP_128778227.1">
    <property type="nucleotide sequence ID" value="NZ_RYFI01000014.1"/>
</dbReference>
<dbReference type="SUPFAM" id="SSF55073">
    <property type="entry name" value="Nucleotide cyclase"/>
    <property type="match status" value="1"/>
</dbReference>
<keyword evidence="3" id="KW-1133">Transmembrane helix</keyword>
<dbReference type="SMART" id="SM00267">
    <property type="entry name" value="GGDEF"/>
    <property type="match status" value="1"/>
</dbReference>
<dbReference type="FunFam" id="3.30.70.270:FF:000001">
    <property type="entry name" value="Diguanylate cyclase domain protein"/>
    <property type="match status" value="1"/>
</dbReference>
<dbReference type="InterPro" id="IPR050469">
    <property type="entry name" value="Diguanylate_Cyclase"/>
</dbReference>
<dbReference type="NCBIfam" id="TIGR00254">
    <property type="entry name" value="GGDEF"/>
    <property type="match status" value="1"/>
</dbReference>
<keyword evidence="3" id="KW-0812">Transmembrane</keyword>
<feature type="domain" description="GGDEF" evidence="4">
    <location>
        <begin position="277"/>
        <end position="410"/>
    </location>
</feature>
<keyword evidence="6" id="KW-1185">Reference proteome</keyword>
<dbReference type="PANTHER" id="PTHR45138">
    <property type="entry name" value="REGULATORY COMPONENTS OF SENSORY TRANSDUCTION SYSTEM"/>
    <property type="match status" value="1"/>
</dbReference>
<evidence type="ECO:0000256" key="2">
    <source>
        <dbReference type="ARBA" id="ARBA00034247"/>
    </source>
</evidence>
<feature type="transmembrane region" description="Helical" evidence="3">
    <location>
        <begin position="64"/>
        <end position="82"/>
    </location>
</feature>
<name>A0A4Q0MF18_9HYPH</name>
<feature type="transmembrane region" description="Helical" evidence="3">
    <location>
        <begin position="88"/>
        <end position="109"/>
    </location>
</feature>
<evidence type="ECO:0000313" key="6">
    <source>
        <dbReference type="Proteomes" id="UP000289708"/>
    </source>
</evidence>
<keyword evidence="3" id="KW-0472">Membrane</keyword>
<dbReference type="GO" id="GO:1902201">
    <property type="term" value="P:negative regulation of bacterial-type flagellum-dependent cell motility"/>
    <property type="evidence" value="ECO:0007669"/>
    <property type="project" value="TreeGrafter"/>
</dbReference>